<dbReference type="Proteomes" id="UP000000628">
    <property type="component" value="Chromosome"/>
</dbReference>
<comment type="caution">
    <text evidence="1">Lacks conserved residue(s) required for the propagation of feature annotation.</text>
</comment>
<dbReference type="eggNOG" id="COG3346">
    <property type="taxonomic scope" value="Bacteria"/>
</dbReference>
<comment type="similarity">
    <text evidence="1">Belongs to the SURF1 family.</text>
</comment>
<comment type="subcellular location">
    <subcellularLocation>
        <location evidence="1">Cell membrane</location>
        <topology evidence="1">Multi-pass membrane protein</topology>
    </subcellularLocation>
</comment>
<dbReference type="GO" id="GO:0005886">
    <property type="term" value="C:plasma membrane"/>
    <property type="evidence" value="ECO:0007669"/>
    <property type="project" value="UniProtKB-SubCell"/>
</dbReference>
<dbReference type="CDD" id="cd06662">
    <property type="entry name" value="SURF1"/>
    <property type="match status" value="1"/>
</dbReference>
<reference evidence="2 3" key="1">
    <citation type="journal article" date="2009" name="Stand. Genomic Sci.">
        <title>Complete genome sequence of Jonesia denitrificans type strain (Prevot 55134).</title>
        <authorList>
            <person name="Pukall R."/>
            <person name="Gehrich-Schroter G."/>
            <person name="Lapidus A."/>
            <person name="Nolan M."/>
            <person name="Glavina Del Rio T."/>
            <person name="Lucas S."/>
            <person name="Chen F."/>
            <person name="Tice H."/>
            <person name="Pitluck S."/>
            <person name="Cheng J.F."/>
            <person name="Copeland A."/>
            <person name="Saunders E."/>
            <person name="Brettin T."/>
            <person name="Detter J.C."/>
            <person name="Bruce D."/>
            <person name="Goodwin L."/>
            <person name="Pati A."/>
            <person name="Ivanova N."/>
            <person name="Mavromatis K."/>
            <person name="Ovchinnikova G."/>
            <person name="Chen A."/>
            <person name="Palaniappan K."/>
            <person name="Land M."/>
            <person name="Hauser L."/>
            <person name="Chang Y.J."/>
            <person name="Jeffries C.D."/>
            <person name="Chain P."/>
            <person name="Goker M."/>
            <person name="Bristow J."/>
            <person name="Eisen J.A."/>
            <person name="Markowitz V."/>
            <person name="Hugenholtz P."/>
            <person name="Kyrpides N.C."/>
            <person name="Klenk H.P."/>
            <person name="Han C."/>
        </authorList>
    </citation>
    <scope>NUCLEOTIDE SEQUENCE [LARGE SCALE GENOMIC DNA]</scope>
    <source>
        <strain evidence="3">ATCC 14870 / DSM 20603 / BCRC 15368 / CIP 55.134 / JCM 11481 / NBRC 15587 / NCTC 10816 / Prevot 55134</strain>
    </source>
</reference>
<keyword evidence="1" id="KW-1133">Transmembrane helix</keyword>
<accession>C7R194</accession>
<dbReference type="EMBL" id="CP001706">
    <property type="protein sequence ID" value="ACV08309.1"/>
    <property type="molecule type" value="Genomic_DNA"/>
</dbReference>
<feature type="transmembrane region" description="Helical" evidence="1">
    <location>
        <begin position="25"/>
        <end position="44"/>
    </location>
</feature>
<dbReference type="HOGENOM" id="CLU_047737_0_1_11"/>
<dbReference type="STRING" id="471856.Jden_0645"/>
<keyword evidence="3" id="KW-1185">Reference proteome</keyword>
<protein>
    <recommendedName>
        <fullName evidence="1">SURF1-like protein</fullName>
    </recommendedName>
</protein>
<gene>
    <name evidence="2" type="ordered locus">Jden_0645</name>
</gene>
<evidence type="ECO:0000256" key="1">
    <source>
        <dbReference type="RuleBase" id="RU363076"/>
    </source>
</evidence>
<proteinExistence type="inferred from homology"/>
<organism evidence="2 3">
    <name type="scientific">Jonesia denitrificans (strain ATCC 14870 / DSM 20603 / BCRC 15368 / CIP 55.134 / JCM 11481 / NBRC 15587 / NCTC 10816 / Prevot 55134)</name>
    <name type="common">Listeria denitrificans</name>
    <dbReference type="NCBI Taxonomy" id="471856"/>
    <lineage>
        <taxon>Bacteria</taxon>
        <taxon>Bacillati</taxon>
        <taxon>Actinomycetota</taxon>
        <taxon>Actinomycetes</taxon>
        <taxon>Micrococcales</taxon>
        <taxon>Jonesiaceae</taxon>
        <taxon>Jonesia</taxon>
    </lineage>
</organism>
<keyword evidence="1" id="KW-0472">Membrane</keyword>
<evidence type="ECO:0000313" key="3">
    <source>
        <dbReference type="Proteomes" id="UP000000628"/>
    </source>
</evidence>
<sequence length="311" mass="33122">MATSSRDSEPVTLRAFVRQACAPRYLALLVVFLAVAALCARLGVWQLDRAFERAELSRVQEQAEAEAEQPPFLGEVLTPQTTFPGNLVGQRAVVTGEFVPETTRVVSGRTIGQGEGVLLVDALRVTDDGSAGASWAHLSQPPFLAVVRGWLPKDAVGDDGWLTDQWADVVVPPAGEVTVEGWLQASESTLPSDSAGVVVSSLSTAALANAWDAPGYGGYLVVIDSDPEQSDALTLLPRPTIEGGDGVNVQNFFYALQWWVFGLFAVALWSRLVVDAVKDQAVSVSQNPFAQLNAQAHDTGVGIDNNAPPRT</sequence>
<evidence type="ECO:0000313" key="2">
    <source>
        <dbReference type="EMBL" id="ACV08309.1"/>
    </source>
</evidence>
<dbReference type="Pfam" id="PF02104">
    <property type="entry name" value="SURF1"/>
    <property type="match status" value="1"/>
</dbReference>
<name>C7R194_JONDD</name>
<dbReference type="AlphaFoldDB" id="C7R194"/>
<dbReference type="InterPro" id="IPR002994">
    <property type="entry name" value="Surf1/Shy1"/>
</dbReference>
<dbReference type="RefSeq" id="WP_015770937.1">
    <property type="nucleotide sequence ID" value="NC_013174.1"/>
</dbReference>
<dbReference type="OrthoDB" id="3266379at2"/>
<dbReference type="KEGG" id="jde:Jden_0645"/>
<keyword evidence="1" id="KW-0812">Transmembrane</keyword>
<keyword evidence="1" id="KW-1003">Cell membrane</keyword>
<dbReference type="PROSITE" id="PS50895">
    <property type="entry name" value="SURF1"/>
    <property type="match status" value="1"/>
</dbReference>